<proteinExistence type="predicted"/>
<comment type="caution">
    <text evidence="1">The sequence shown here is derived from an EMBL/GenBank/DDBJ whole genome shotgun (WGS) entry which is preliminary data.</text>
</comment>
<dbReference type="EMBL" id="JAMZIH010001034">
    <property type="protein sequence ID" value="KAJ1678577.1"/>
    <property type="molecule type" value="Genomic_DNA"/>
</dbReference>
<evidence type="ECO:0000313" key="1">
    <source>
        <dbReference type="EMBL" id="KAJ1678577.1"/>
    </source>
</evidence>
<feature type="non-terminal residue" evidence="1">
    <location>
        <position position="1"/>
    </location>
</feature>
<organism evidence="1 2">
    <name type="scientific">Spiromyces aspiralis</name>
    <dbReference type="NCBI Taxonomy" id="68401"/>
    <lineage>
        <taxon>Eukaryota</taxon>
        <taxon>Fungi</taxon>
        <taxon>Fungi incertae sedis</taxon>
        <taxon>Zoopagomycota</taxon>
        <taxon>Kickxellomycotina</taxon>
        <taxon>Kickxellomycetes</taxon>
        <taxon>Kickxellales</taxon>
        <taxon>Kickxellaceae</taxon>
        <taxon>Spiromyces</taxon>
    </lineage>
</organism>
<protein>
    <submittedName>
        <fullName evidence="1">Uncharacterized protein</fullName>
    </submittedName>
</protein>
<gene>
    <name evidence="1" type="ORF">EV182_003769</name>
</gene>
<sequence>WVNPELVEKYCLDRSAKDAWENNGGGQFSFKDPLGAGKGLEPRAIPAGWSEAKFVSSKMFRKNPNAYFYRNVEPGVEQWTRDWDEEETDMFLKVAAEHGCGDKWGLFSSYIPHRVGYQCRQVRRYL</sequence>
<accession>A0ACC1HQ39</accession>
<evidence type="ECO:0000313" key="2">
    <source>
        <dbReference type="Proteomes" id="UP001145114"/>
    </source>
</evidence>
<name>A0ACC1HQ39_9FUNG</name>
<reference evidence="1" key="1">
    <citation type="submission" date="2022-06" db="EMBL/GenBank/DDBJ databases">
        <title>Phylogenomic reconstructions and comparative analyses of Kickxellomycotina fungi.</title>
        <authorList>
            <person name="Reynolds N.K."/>
            <person name="Stajich J.E."/>
            <person name="Barry K."/>
            <person name="Grigoriev I.V."/>
            <person name="Crous P."/>
            <person name="Smith M.E."/>
        </authorList>
    </citation>
    <scope>NUCLEOTIDE SEQUENCE</scope>
    <source>
        <strain evidence="1">RSA 2271</strain>
    </source>
</reference>
<dbReference type="Proteomes" id="UP001145114">
    <property type="component" value="Unassembled WGS sequence"/>
</dbReference>
<keyword evidence="2" id="KW-1185">Reference proteome</keyword>